<evidence type="ECO:0000259" key="1">
    <source>
        <dbReference type="Pfam" id="PF12146"/>
    </source>
</evidence>
<dbReference type="PANTHER" id="PTHR43358">
    <property type="entry name" value="ALPHA/BETA-HYDROLASE"/>
    <property type="match status" value="1"/>
</dbReference>
<evidence type="ECO:0000313" key="5">
    <source>
        <dbReference type="Proteomes" id="UP000527860"/>
    </source>
</evidence>
<dbReference type="AlphaFoldDB" id="A0A0C2HQY1"/>
<dbReference type="Proteomes" id="UP000031546">
    <property type="component" value="Unassembled WGS sequence"/>
</dbReference>
<reference evidence="2 4" key="1">
    <citation type="submission" date="2015-01" db="EMBL/GenBank/DDBJ databases">
        <title>Genome sequences of high lactate-tolerant strain Salinicoccus roseus W12 with industrial interest.</title>
        <authorList>
            <person name="Wang H."/>
            <person name="Yu B."/>
        </authorList>
    </citation>
    <scope>NUCLEOTIDE SEQUENCE [LARGE SCALE GENOMIC DNA]</scope>
    <source>
        <strain evidence="2 4">W12</strain>
    </source>
</reference>
<dbReference type="OrthoDB" id="9776685at2"/>
<feature type="domain" description="Serine aminopeptidase S33" evidence="1">
    <location>
        <begin position="85"/>
        <end position="178"/>
    </location>
</feature>
<protein>
    <submittedName>
        <fullName evidence="3">Alpha/beta hydrolase</fullName>
    </submittedName>
</protein>
<comment type="caution">
    <text evidence="2">The sequence shown here is derived from an EMBL/GenBank/DDBJ whole genome shotgun (WGS) entry which is preliminary data.</text>
</comment>
<name>A0A0C2HQY1_9STAP</name>
<evidence type="ECO:0000313" key="2">
    <source>
        <dbReference type="EMBL" id="KIH71921.1"/>
    </source>
</evidence>
<keyword evidence="5" id="KW-1185">Reference proteome</keyword>
<gene>
    <name evidence="3" type="ORF">F7P68_0000740</name>
    <name evidence="2" type="ORF">SN16_00725</name>
</gene>
<dbReference type="InterPro" id="IPR029058">
    <property type="entry name" value="AB_hydrolase_fold"/>
</dbReference>
<organism evidence="2 4">
    <name type="scientific">Salinicoccus roseus</name>
    <dbReference type="NCBI Taxonomy" id="45670"/>
    <lineage>
        <taxon>Bacteria</taxon>
        <taxon>Bacillati</taxon>
        <taxon>Bacillota</taxon>
        <taxon>Bacilli</taxon>
        <taxon>Bacillales</taxon>
        <taxon>Staphylococcaceae</taxon>
        <taxon>Salinicoccus</taxon>
    </lineage>
</organism>
<dbReference type="EMBL" id="JABEVU030000001">
    <property type="protein sequence ID" value="MDB0579063.1"/>
    <property type="molecule type" value="Genomic_DNA"/>
</dbReference>
<dbReference type="Gene3D" id="3.40.50.1820">
    <property type="entry name" value="alpha/beta hydrolase"/>
    <property type="match status" value="1"/>
</dbReference>
<dbReference type="STRING" id="45670.SN16_00725"/>
<dbReference type="RefSeq" id="WP_040104695.1">
    <property type="nucleotide sequence ID" value="NZ_CANNAG010000001.1"/>
</dbReference>
<dbReference type="PANTHER" id="PTHR43358:SF5">
    <property type="entry name" value="EXPORTED PROTEIN"/>
    <property type="match status" value="1"/>
</dbReference>
<evidence type="ECO:0000313" key="4">
    <source>
        <dbReference type="Proteomes" id="UP000031546"/>
    </source>
</evidence>
<dbReference type="GeneID" id="77844064"/>
<dbReference type="GO" id="GO:0016787">
    <property type="term" value="F:hydrolase activity"/>
    <property type="evidence" value="ECO:0007669"/>
    <property type="project" value="UniProtKB-KW"/>
</dbReference>
<keyword evidence="3" id="KW-0378">Hydrolase</keyword>
<dbReference type="InterPro" id="IPR022742">
    <property type="entry name" value="Hydrolase_4"/>
</dbReference>
<proteinExistence type="predicted"/>
<reference evidence="3" key="2">
    <citation type="submission" date="2020-04" db="EMBL/GenBank/DDBJ databases">
        <authorList>
            <person name="Tanveer F."/>
            <person name="Xie Y."/>
            <person name="Shinwari Z.K."/>
        </authorList>
    </citation>
    <scope>NUCLEOTIDE SEQUENCE</scope>
    <source>
        <strain evidence="3">MOSEL-ME25</strain>
    </source>
</reference>
<accession>A0A0C2HQY1</accession>
<reference evidence="3" key="3">
    <citation type="submission" date="2022-12" db="EMBL/GenBank/DDBJ databases">
        <title>Genome analysis and biological profiling of marine Salinicoccus roseus MOSEL-ME25.</title>
        <authorList>
            <person name="Mirza F.T."/>
            <person name="Xie Y."/>
            <person name="Shinwari Z.K."/>
        </authorList>
    </citation>
    <scope>NUCLEOTIDE SEQUENCE</scope>
    <source>
        <strain evidence="3">MOSEL-ME25</strain>
    </source>
</reference>
<dbReference type="InterPro" id="IPR052920">
    <property type="entry name" value="DNA-binding_regulatory"/>
</dbReference>
<dbReference type="Proteomes" id="UP000527860">
    <property type="component" value="Unassembled WGS sequence"/>
</dbReference>
<evidence type="ECO:0000313" key="3">
    <source>
        <dbReference type="EMBL" id="MDB0579063.1"/>
    </source>
</evidence>
<dbReference type="Pfam" id="PF12146">
    <property type="entry name" value="Hydrolase_4"/>
    <property type="match status" value="1"/>
</dbReference>
<sequence>MKSFIKWLIALASSFIILFTSLGYYASSQVLFFKLRDVEVIKRRETRAKRLNMKAFQNLPQDDILIPSKFDYSINAVFVHPNDTNKWMVLCHGVTENKISSIKYLNMFTDMGYNCVIYDARRHGNTGGVHSTYGFYEKYDLETVVDYVFDHYGPDVEVGIHGESMGAATMLLYAGELSNRARFYISDASFSTFGDELTNIFSQYTKIGSPLILIFTNIFFRLRSRFSLFKVSPIRVVEKIDQPVLFVHSKPDKFIPYTHTEELYKKKKPPKAAWYPERGGHVESYNKNPEKYRRVVESFIANHVGW</sequence>
<dbReference type="SUPFAM" id="SSF53474">
    <property type="entry name" value="alpha/beta-Hydrolases"/>
    <property type="match status" value="1"/>
</dbReference>
<dbReference type="EMBL" id="JXII01000001">
    <property type="protein sequence ID" value="KIH71921.1"/>
    <property type="molecule type" value="Genomic_DNA"/>
</dbReference>